<evidence type="ECO:0000313" key="2">
    <source>
        <dbReference type="Proteomes" id="UP000485058"/>
    </source>
</evidence>
<sequence length="68" mass="7871">VARWHRVRSAPTFLFLDEGAVIRRLALRDVRRLAGSSARIQSALAEDMRRLREVFLQVLLERAPSTRN</sequence>
<evidence type="ECO:0000313" key="1">
    <source>
        <dbReference type="EMBL" id="GFH26927.1"/>
    </source>
</evidence>
<dbReference type="AlphaFoldDB" id="A0A699ZVI4"/>
<feature type="non-terminal residue" evidence="1">
    <location>
        <position position="1"/>
    </location>
</feature>
<name>A0A699ZVI4_HAELA</name>
<gene>
    <name evidence="1" type="ORF">HaLaN_25161</name>
</gene>
<dbReference type="Proteomes" id="UP000485058">
    <property type="component" value="Unassembled WGS sequence"/>
</dbReference>
<dbReference type="EMBL" id="BLLF01003290">
    <property type="protein sequence ID" value="GFH26927.1"/>
    <property type="molecule type" value="Genomic_DNA"/>
</dbReference>
<organism evidence="1 2">
    <name type="scientific">Haematococcus lacustris</name>
    <name type="common">Green alga</name>
    <name type="synonym">Haematococcus pluvialis</name>
    <dbReference type="NCBI Taxonomy" id="44745"/>
    <lineage>
        <taxon>Eukaryota</taxon>
        <taxon>Viridiplantae</taxon>
        <taxon>Chlorophyta</taxon>
        <taxon>core chlorophytes</taxon>
        <taxon>Chlorophyceae</taxon>
        <taxon>CS clade</taxon>
        <taxon>Chlamydomonadales</taxon>
        <taxon>Haematococcaceae</taxon>
        <taxon>Haematococcus</taxon>
    </lineage>
</organism>
<protein>
    <submittedName>
        <fullName evidence="1">Thioredoxin domain-containing protein</fullName>
    </submittedName>
</protein>
<comment type="caution">
    <text evidence="1">The sequence shown here is derived from an EMBL/GenBank/DDBJ whole genome shotgun (WGS) entry which is preliminary data.</text>
</comment>
<proteinExistence type="predicted"/>
<keyword evidence="2" id="KW-1185">Reference proteome</keyword>
<accession>A0A699ZVI4</accession>
<reference evidence="1 2" key="1">
    <citation type="submission" date="2020-02" db="EMBL/GenBank/DDBJ databases">
        <title>Draft genome sequence of Haematococcus lacustris strain NIES-144.</title>
        <authorList>
            <person name="Morimoto D."/>
            <person name="Nakagawa S."/>
            <person name="Yoshida T."/>
            <person name="Sawayama S."/>
        </authorList>
    </citation>
    <scope>NUCLEOTIDE SEQUENCE [LARGE SCALE GENOMIC DNA]</scope>
    <source>
        <strain evidence="1 2">NIES-144</strain>
    </source>
</reference>